<comment type="caution">
    <text evidence="14">The sequence shown here is derived from an EMBL/GenBank/DDBJ whole genome shotgun (WGS) entry which is preliminary data.</text>
</comment>
<proteinExistence type="predicted"/>
<dbReference type="SMART" id="SM00369">
    <property type="entry name" value="LRR_TYP"/>
    <property type="match status" value="5"/>
</dbReference>
<dbReference type="InterPro" id="IPR032675">
    <property type="entry name" value="LRR_dom_sf"/>
</dbReference>
<evidence type="ECO:0000256" key="9">
    <source>
        <dbReference type="ARBA" id="ARBA00023180"/>
    </source>
</evidence>
<feature type="signal peptide" evidence="12">
    <location>
        <begin position="1"/>
        <end position="30"/>
    </location>
</feature>
<dbReference type="OrthoDB" id="643377at2759"/>
<evidence type="ECO:0000256" key="2">
    <source>
        <dbReference type="ARBA" id="ARBA00022614"/>
    </source>
</evidence>
<evidence type="ECO:0000256" key="1">
    <source>
        <dbReference type="ARBA" id="ARBA00004167"/>
    </source>
</evidence>
<dbReference type="SMART" id="SM00409">
    <property type="entry name" value="IG"/>
    <property type="match status" value="1"/>
</dbReference>
<feature type="domain" description="Ig-like" evidence="13">
    <location>
        <begin position="271"/>
        <end position="382"/>
    </location>
</feature>
<evidence type="ECO:0000313" key="15">
    <source>
        <dbReference type="Proteomes" id="UP000792457"/>
    </source>
</evidence>
<evidence type="ECO:0000256" key="3">
    <source>
        <dbReference type="ARBA" id="ARBA00022692"/>
    </source>
</evidence>
<dbReference type="InterPro" id="IPR003598">
    <property type="entry name" value="Ig_sub2"/>
</dbReference>
<dbReference type="InterPro" id="IPR013098">
    <property type="entry name" value="Ig_I-set"/>
</dbReference>
<evidence type="ECO:0000256" key="11">
    <source>
        <dbReference type="SAM" id="Phobius"/>
    </source>
</evidence>
<evidence type="ECO:0000256" key="10">
    <source>
        <dbReference type="SAM" id="MobiDB-lite"/>
    </source>
</evidence>
<dbReference type="PANTHER" id="PTHR24369:SF211">
    <property type="entry name" value="LEUCINE-RICH REPEAT-CONTAINING PROTEIN 15-LIKE"/>
    <property type="match status" value="1"/>
</dbReference>
<dbReference type="PROSITE" id="PS50835">
    <property type="entry name" value="IG_LIKE"/>
    <property type="match status" value="1"/>
</dbReference>
<gene>
    <name evidence="14" type="ORF">J437_LFUL010198</name>
</gene>
<sequence length="849" mass="91126">MERRALVRIRRIFITTTIFLQVFLSPPASACPSSCVCKWKGGKQTVECINKGLTALPDGMDAGTQVLEFSGNNLQVLGRDRFLRAGLLHLQRIYVSNCRIASVDDHAFRGLTNLVELDLSNNRITRLPSPTTFADFPALMRLSLSNNPITRLPSRAFFPLASLVTLEMSGCKIDIVEDMAFSGLDSLEWLKLDGNNLRTIGGESSSILPASLHGVDLHHNPWHCDCKLLGLRSWLLRYNIPHSIEPRCKTPPRLANKAVKSLPPHDLACLPDVSPTAMFLEIAEGRNASLLCRVSAIPDATVSWWFRGRVLQNATLVAPGLHLYYFLEEVVPGGNSPPSSSAGQEKRSELFIINANALEGNGTYACVAENAAGAAQSNYTVRIVVREERSEGAEVEAASTSILPPEYAVVVISAAVAALVLLVALTATVVALALRCRRKKRRRRKKERSKAAAALTDHGKVSSAGGEAVTGCISASGRTADVGGVVGVRDCSGGGTNGKANGSLMVPHERLHHEMTVMGSGGSVVLTGSGMGHRQRPQSSLSCTVAPSSNGVGFGDRNPDLINDTTGSNDAEICKERRREAGDGEEKSEGDREEDGVNGGSSGYQDTVESISEEFSEDGKARSVATSPVGRGPGLRLLRDVPPKMAYPGRGARTPVYHYVPHPQHFHQHAADVHLSPGRFLDGDGYPIDYGLPKMPLSLPLAPMPPLNAAPPAEHSGFYRTLPHRRAANAGPANRYSRDAEYYPVALVGTSYEPPVRYQREGYPYASTQNGVNPTVYSPVASPPEEGVSPPDPAFLPSPPAPYKGDTHDSPKACCSGQECEMRSPPGVATSSPLQESPDEGYEDDGTEI</sequence>
<dbReference type="InterPro" id="IPR036179">
    <property type="entry name" value="Ig-like_dom_sf"/>
</dbReference>
<keyword evidence="6 11" id="KW-1133">Transmembrane helix</keyword>
<dbReference type="Proteomes" id="UP000792457">
    <property type="component" value="Unassembled WGS sequence"/>
</dbReference>
<evidence type="ECO:0000256" key="12">
    <source>
        <dbReference type="SAM" id="SignalP"/>
    </source>
</evidence>
<feature type="transmembrane region" description="Helical" evidence="11">
    <location>
        <begin position="407"/>
        <end position="434"/>
    </location>
</feature>
<evidence type="ECO:0000256" key="8">
    <source>
        <dbReference type="ARBA" id="ARBA00023157"/>
    </source>
</evidence>
<keyword evidence="15" id="KW-1185">Reference proteome</keyword>
<keyword evidence="9" id="KW-0325">Glycoprotein</keyword>
<feature type="compositionally biased region" description="Acidic residues" evidence="10">
    <location>
        <begin position="837"/>
        <end position="849"/>
    </location>
</feature>
<dbReference type="CDD" id="cd00096">
    <property type="entry name" value="Ig"/>
    <property type="match status" value="1"/>
</dbReference>
<feature type="compositionally biased region" description="Basic and acidic residues" evidence="10">
    <location>
        <begin position="572"/>
        <end position="590"/>
    </location>
</feature>
<dbReference type="InterPro" id="IPR003591">
    <property type="entry name" value="Leu-rich_rpt_typical-subtyp"/>
</dbReference>
<dbReference type="SUPFAM" id="SSF48726">
    <property type="entry name" value="Immunoglobulin"/>
    <property type="match status" value="1"/>
</dbReference>
<feature type="region of interest" description="Disordered" evidence="10">
    <location>
        <begin position="529"/>
        <end position="643"/>
    </location>
</feature>
<dbReference type="Pfam" id="PF07679">
    <property type="entry name" value="I-set"/>
    <property type="match status" value="1"/>
</dbReference>
<name>A0A8K0NY27_LADFU</name>
<keyword evidence="7 11" id="KW-0472">Membrane</keyword>
<evidence type="ECO:0000259" key="13">
    <source>
        <dbReference type="PROSITE" id="PS50835"/>
    </source>
</evidence>
<keyword evidence="2" id="KW-0433">Leucine-rich repeat</keyword>
<dbReference type="Pfam" id="PF13855">
    <property type="entry name" value="LRR_8"/>
    <property type="match status" value="2"/>
</dbReference>
<organism evidence="14 15">
    <name type="scientific">Ladona fulva</name>
    <name type="common">Scarce chaser dragonfly</name>
    <name type="synonym">Libellula fulva</name>
    <dbReference type="NCBI Taxonomy" id="123851"/>
    <lineage>
        <taxon>Eukaryota</taxon>
        <taxon>Metazoa</taxon>
        <taxon>Ecdysozoa</taxon>
        <taxon>Arthropoda</taxon>
        <taxon>Hexapoda</taxon>
        <taxon>Insecta</taxon>
        <taxon>Pterygota</taxon>
        <taxon>Palaeoptera</taxon>
        <taxon>Odonata</taxon>
        <taxon>Epiprocta</taxon>
        <taxon>Anisoptera</taxon>
        <taxon>Libelluloidea</taxon>
        <taxon>Libellulidae</taxon>
        <taxon>Ladona</taxon>
    </lineage>
</organism>
<keyword evidence="8" id="KW-1015">Disulfide bond</keyword>
<feature type="compositionally biased region" description="Polar residues" evidence="10">
    <location>
        <begin position="766"/>
        <end position="776"/>
    </location>
</feature>
<dbReference type="SMART" id="SM00082">
    <property type="entry name" value="LRRCT"/>
    <property type="match status" value="1"/>
</dbReference>
<dbReference type="Gene3D" id="2.60.40.10">
    <property type="entry name" value="Immunoglobulins"/>
    <property type="match status" value="1"/>
</dbReference>
<keyword evidence="4 12" id="KW-0732">Signal</keyword>
<reference evidence="14" key="2">
    <citation type="submission" date="2017-10" db="EMBL/GenBank/DDBJ databases">
        <title>Ladona fulva Genome sequencing and assembly.</title>
        <authorList>
            <person name="Murali S."/>
            <person name="Richards S."/>
            <person name="Bandaranaike D."/>
            <person name="Bellair M."/>
            <person name="Blankenburg K."/>
            <person name="Chao H."/>
            <person name="Dinh H."/>
            <person name="Doddapaneni H."/>
            <person name="Dugan-Rocha S."/>
            <person name="Elkadiri S."/>
            <person name="Gnanaolivu R."/>
            <person name="Hernandez B."/>
            <person name="Skinner E."/>
            <person name="Javaid M."/>
            <person name="Lee S."/>
            <person name="Li M."/>
            <person name="Ming W."/>
            <person name="Munidasa M."/>
            <person name="Muniz J."/>
            <person name="Nguyen L."/>
            <person name="Hughes D."/>
            <person name="Osuji N."/>
            <person name="Pu L.-L."/>
            <person name="Puazo M."/>
            <person name="Qu C."/>
            <person name="Quiroz J."/>
            <person name="Raj R."/>
            <person name="Weissenberger G."/>
            <person name="Xin Y."/>
            <person name="Zou X."/>
            <person name="Han Y."/>
            <person name="Worley K."/>
            <person name="Muzny D."/>
            <person name="Gibbs R."/>
        </authorList>
    </citation>
    <scope>NUCLEOTIDE SEQUENCE</scope>
    <source>
        <strain evidence="14">Sampled in the wild</strain>
    </source>
</reference>
<dbReference type="PANTHER" id="PTHR24369">
    <property type="entry name" value="ANTIGEN BSP, PUTATIVE-RELATED"/>
    <property type="match status" value="1"/>
</dbReference>
<feature type="chain" id="PRO_5035466846" description="Ig-like domain-containing protein" evidence="12">
    <location>
        <begin position="31"/>
        <end position="849"/>
    </location>
</feature>
<reference evidence="14" key="1">
    <citation type="submission" date="2013-04" db="EMBL/GenBank/DDBJ databases">
        <authorList>
            <person name="Qu J."/>
            <person name="Murali S.C."/>
            <person name="Bandaranaike D."/>
            <person name="Bellair M."/>
            <person name="Blankenburg K."/>
            <person name="Chao H."/>
            <person name="Dinh H."/>
            <person name="Doddapaneni H."/>
            <person name="Downs B."/>
            <person name="Dugan-Rocha S."/>
            <person name="Elkadiri S."/>
            <person name="Gnanaolivu R.D."/>
            <person name="Hernandez B."/>
            <person name="Javaid M."/>
            <person name="Jayaseelan J.C."/>
            <person name="Lee S."/>
            <person name="Li M."/>
            <person name="Ming W."/>
            <person name="Munidasa M."/>
            <person name="Muniz J."/>
            <person name="Nguyen L."/>
            <person name="Ongeri F."/>
            <person name="Osuji N."/>
            <person name="Pu L.-L."/>
            <person name="Puazo M."/>
            <person name="Qu C."/>
            <person name="Quiroz J."/>
            <person name="Raj R."/>
            <person name="Weissenberger G."/>
            <person name="Xin Y."/>
            <person name="Zou X."/>
            <person name="Han Y."/>
            <person name="Richards S."/>
            <person name="Worley K."/>
            <person name="Muzny D."/>
            <person name="Gibbs R."/>
        </authorList>
    </citation>
    <scope>NUCLEOTIDE SEQUENCE</scope>
    <source>
        <strain evidence="14">Sampled in the wild</strain>
    </source>
</reference>
<dbReference type="SUPFAM" id="SSF52058">
    <property type="entry name" value="L domain-like"/>
    <property type="match status" value="1"/>
</dbReference>
<keyword evidence="3 11" id="KW-0812">Transmembrane</keyword>
<evidence type="ECO:0000256" key="6">
    <source>
        <dbReference type="ARBA" id="ARBA00022989"/>
    </source>
</evidence>
<dbReference type="InterPro" id="IPR050541">
    <property type="entry name" value="LRR_TM_domain-containing"/>
</dbReference>
<dbReference type="EMBL" id="KZ308253">
    <property type="protein sequence ID" value="KAG8225783.1"/>
    <property type="molecule type" value="Genomic_DNA"/>
</dbReference>
<accession>A0A8K0NY27</accession>
<dbReference type="InterPro" id="IPR007110">
    <property type="entry name" value="Ig-like_dom"/>
</dbReference>
<feature type="region of interest" description="Disordered" evidence="10">
    <location>
        <begin position="441"/>
        <end position="466"/>
    </location>
</feature>
<dbReference type="GO" id="GO:0005886">
    <property type="term" value="C:plasma membrane"/>
    <property type="evidence" value="ECO:0007669"/>
    <property type="project" value="TreeGrafter"/>
</dbReference>
<evidence type="ECO:0000313" key="14">
    <source>
        <dbReference type="EMBL" id="KAG8225783.1"/>
    </source>
</evidence>
<evidence type="ECO:0000256" key="5">
    <source>
        <dbReference type="ARBA" id="ARBA00022737"/>
    </source>
</evidence>
<protein>
    <recommendedName>
        <fullName evidence="13">Ig-like domain-containing protein</fullName>
    </recommendedName>
</protein>
<dbReference type="PROSITE" id="PS51450">
    <property type="entry name" value="LRR"/>
    <property type="match status" value="3"/>
</dbReference>
<dbReference type="AlphaFoldDB" id="A0A8K0NY27"/>
<evidence type="ECO:0000256" key="7">
    <source>
        <dbReference type="ARBA" id="ARBA00023136"/>
    </source>
</evidence>
<comment type="subcellular location">
    <subcellularLocation>
        <location evidence="1">Membrane</location>
        <topology evidence="1">Single-pass membrane protein</topology>
    </subcellularLocation>
</comment>
<dbReference type="InterPro" id="IPR003599">
    <property type="entry name" value="Ig_sub"/>
</dbReference>
<feature type="compositionally biased region" description="Polar residues" evidence="10">
    <location>
        <begin position="537"/>
        <end position="551"/>
    </location>
</feature>
<dbReference type="InterPro" id="IPR000483">
    <property type="entry name" value="Cys-rich_flank_reg_C"/>
</dbReference>
<dbReference type="InterPro" id="IPR013783">
    <property type="entry name" value="Ig-like_fold"/>
</dbReference>
<feature type="region of interest" description="Disordered" evidence="10">
    <location>
        <begin position="765"/>
        <end position="849"/>
    </location>
</feature>
<dbReference type="InterPro" id="IPR001611">
    <property type="entry name" value="Leu-rich_rpt"/>
</dbReference>
<dbReference type="Gene3D" id="3.80.10.10">
    <property type="entry name" value="Ribonuclease Inhibitor"/>
    <property type="match status" value="2"/>
</dbReference>
<evidence type="ECO:0000256" key="4">
    <source>
        <dbReference type="ARBA" id="ARBA00022729"/>
    </source>
</evidence>
<feature type="compositionally biased region" description="Pro residues" evidence="10">
    <location>
        <begin position="790"/>
        <end position="802"/>
    </location>
</feature>
<dbReference type="FunFam" id="3.80.10.10:FF:000082">
    <property type="entry name" value="Leucine-rich repeat-containing 24"/>
    <property type="match status" value="1"/>
</dbReference>
<dbReference type="SMART" id="SM00408">
    <property type="entry name" value="IGc2"/>
    <property type="match status" value="1"/>
</dbReference>
<keyword evidence="5" id="KW-0677">Repeat</keyword>